<dbReference type="SUPFAM" id="SSF47413">
    <property type="entry name" value="lambda repressor-like DNA-binding domains"/>
    <property type="match status" value="1"/>
</dbReference>
<dbReference type="CDD" id="cd00093">
    <property type="entry name" value="HTH_XRE"/>
    <property type="match status" value="1"/>
</dbReference>
<dbReference type="Proteomes" id="UP000287224">
    <property type="component" value="Unassembled WGS sequence"/>
</dbReference>
<gene>
    <name evidence="2" type="ORF">KDAU_51700</name>
</gene>
<name>A0A401ZLT1_9CHLR</name>
<dbReference type="PANTHER" id="PTHR35205">
    <property type="entry name" value="NB-ARC AND TPR DOMAIN PROTEIN"/>
    <property type="match status" value="1"/>
</dbReference>
<proteinExistence type="predicted"/>
<dbReference type="InterPro" id="IPR027417">
    <property type="entry name" value="P-loop_NTPase"/>
</dbReference>
<evidence type="ECO:0000313" key="3">
    <source>
        <dbReference type="Proteomes" id="UP000287224"/>
    </source>
</evidence>
<dbReference type="OrthoDB" id="136633at2"/>
<dbReference type="EMBL" id="BIFQ01000002">
    <property type="protein sequence ID" value="GCE07841.1"/>
    <property type="molecule type" value="Genomic_DNA"/>
</dbReference>
<dbReference type="RefSeq" id="WP_126599953.1">
    <property type="nucleotide sequence ID" value="NZ_BIFQ01000002.1"/>
</dbReference>
<dbReference type="InterPro" id="IPR010982">
    <property type="entry name" value="Lambda_DNA-bd_dom_sf"/>
</dbReference>
<dbReference type="InterPro" id="IPR001387">
    <property type="entry name" value="Cro/C1-type_HTH"/>
</dbReference>
<organism evidence="2 3">
    <name type="scientific">Dictyobacter aurantiacus</name>
    <dbReference type="NCBI Taxonomy" id="1936993"/>
    <lineage>
        <taxon>Bacteria</taxon>
        <taxon>Bacillati</taxon>
        <taxon>Chloroflexota</taxon>
        <taxon>Ktedonobacteria</taxon>
        <taxon>Ktedonobacterales</taxon>
        <taxon>Dictyobacteraceae</taxon>
        <taxon>Dictyobacter</taxon>
    </lineage>
</organism>
<dbReference type="GO" id="GO:0043531">
    <property type="term" value="F:ADP binding"/>
    <property type="evidence" value="ECO:0007669"/>
    <property type="project" value="InterPro"/>
</dbReference>
<dbReference type="Gene3D" id="3.40.50.300">
    <property type="entry name" value="P-loop containing nucleotide triphosphate hydrolases"/>
    <property type="match status" value="1"/>
</dbReference>
<dbReference type="GO" id="GO:0003677">
    <property type="term" value="F:DNA binding"/>
    <property type="evidence" value="ECO:0007669"/>
    <property type="project" value="InterPro"/>
</dbReference>
<evidence type="ECO:0000313" key="2">
    <source>
        <dbReference type="EMBL" id="GCE07841.1"/>
    </source>
</evidence>
<dbReference type="InterPro" id="IPR056681">
    <property type="entry name" value="DUF7779"/>
</dbReference>
<evidence type="ECO:0000259" key="1">
    <source>
        <dbReference type="PROSITE" id="PS50943"/>
    </source>
</evidence>
<dbReference type="InterPro" id="IPR002182">
    <property type="entry name" value="NB-ARC"/>
</dbReference>
<dbReference type="PROSITE" id="PS50943">
    <property type="entry name" value="HTH_CROC1"/>
    <property type="match status" value="1"/>
</dbReference>
<protein>
    <recommendedName>
        <fullName evidence="1">HTH cro/C1-type domain-containing protein</fullName>
    </recommendedName>
</protein>
<dbReference type="Gene3D" id="1.10.260.40">
    <property type="entry name" value="lambda repressor-like DNA-binding domains"/>
    <property type="match status" value="1"/>
</dbReference>
<dbReference type="AlphaFoldDB" id="A0A401ZLT1"/>
<keyword evidence="3" id="KW-1185">Reference proteome</keyword>
<sequence length="476" mass="54300">MPRNENLRRQRILHNWRQQDLADQLGITVLTIQRWERGTQQPSIYYRAKLCALFGRTVQELGLVGDGNAQSVSEIQARSELSGPEFRHSISYVEKGLWTVPYTRNAIFTGREQLLERLTARFSFDQREHMLSMCQPGVPQICALKGLGGIGKTQVALEYAYRAHEQGCYTHTIWINATNEESMLNSYSVLVDVLPEQYRCQVMNQNQRARAVLRWLEECEQPWLLIADNADNLDLIQRYLPARGSGHVLLTTCASAVCIMANVLEVDSMDVSEGTQLLLRRAQRTHASDNEIDEATNLTVALGQFPLALDQAGAYIEETGCSIREYHHLYQQHHHALLARRGRQYVGHPDSVVTTLSFAFEQVECANQAAAEFLRLCAFLKPDRISEELLINGAPHWPHALRTAVSDRLRFDQMCKTLLAFSLVKRLPEKRMLSVHRLVQLVQMERLTLEEQRQWDERLLDAGYANAASNTLCLVM</sequence>
<dbReference type="SMART" id="SM00530">
    <property type="entry name" value="HTH_XRE"/>
    <property type="match status" value="1"/>
</dbReference>
<dbReference type="Pfam" id="PF25000">
    <property type="entry name" value="DUF7779"/>
    <property type="match status" value="1"/>
</dbReference>
<dbReference type="PANTHER" id="PTHR35205:SF1">
    <property type="entry name" value="ZU5 DOMAIN-CONTAINING PROTEIN"/>
    <property type="match status" value="1"/>
</dbReference>
<dbReference type="Pfam" id="PF01381">
    <property type="entry name" value="HTH_3"/>
    <property type="match status" value="1"/>
</dbReference>
<feature type="domain" description="HTH cro/C1-type" evidence="1">
    <location>
        <begin position="7"/>
        <end position="61"/>
    </location>
</feature>
<reference evidence="3" key="1">
    <citation type="submission" date="2018-12" db="EMBL/GenBank/DDBJ databases">
        <title>Tengunoibacter tsumagoiensis gen. nov., sp. nov., Dictyobacter kobayashii sp. nov., D. alpinus sp. nov., and D. joshuensis sp. nov. and description of Dictyobacteraceae fam. nov. within the order Ktedonobacterales isolated from Tengu-no-mugimeshi.</title>
        <authorList>
            <person name="Wang C.M."/>
            <person name="Zheng Y."/>
            <person name="Sakai Y."/>
            <person name="Toyoda A."/>
            <person name="Minakuchi Y."/>
            <person name="Abe K."/>
            <person name="Yokota A."/>
            <person name="Yabe S."/>
        </authorList>
    </citation>
    <scope>NUCLEOTIDE SEQUENCE [LARGE SCALE GENOMIC DNA]</scope>
    <source>
        <strain evidence="3">S-27</strain>
    </source>
</reference>
<comment type="caution">
    <text evidence="2">The sequence shown here is derived from an EMBL/GenBank/DDBJ whole genome shotgun (WGS) entry which is preliminary data.</text>
</comment>
<dbReference type="SUPFAM" id="SSF52540">
    <property type="entry name" value="P-loop containing nucleoside triphosphate hydrolases"/>
    <property type="match status" value="1"/>
</dbReference>
<dbReference type="Pfam" id="PF00931">
    <property type="entry name" value="NB-ARC"/>
    <property type="match status" value="1"/>
</dbReference>
<accession>A0A401ZLT1</accession>